<proteinExistence type="predicted"/>
<gene>
    <name evidence="1" type="ORF">BRAFLDRAFT_82794</name>
</gene>
<organism>
    <name type="scientific">Branchiostoma floridae</name>
    <name type="common">Florida lancelet</name>
    <name type="synonym">Amphioxus</name>
    <dbReference type="NCBI Taxonomy" id="7739"/>
    <lineage>
        <taxon>Eukaryota</taxon>
        <taxon>Metazoa</taxon>
        <taxon>Chordata</taxon>
        <taxon>Cephalochordata</taxon>
        <taxon>Leptocardii</taxon>
        <taxon>Amphioxiformes</taxon>
        <taxon>Branchiostomatidae</taxon>
        <taxon>Branchiostoma</taxon>
    </lineage>
</organism>
<dbReference type="EMBL" id="GG666489">
    <property type="protein sequence ID" value="EEN63767.1"/>
    <property type="molecule type" value="Genomic_DNA"/>
</dbReference>
<dbReference type="InParanoid" id="C3Y7D9"/>
<reference evidence="1" key="1">
    <citation type="journal article" date="2008" name="Nature">
        <title>The amphioxus genome and the evolution of the chordate karyotype.</title>
        <authorList>
            <consortium name="US DOE Joint Genome Institute (JGI-PGF)"/>
            <person name="Putnam N.H."/>
            <person name="Butts T."/>
            <person name="Ferrier D.E.K."/>
            <person name="Furlong R.F."/>
            <person name="Hellsten U."/>
            <person name="Kawashima T."/>
            <person name="Robinson-Rechavi M."/>
            <person name="Shoguchi E."/>
            <person name="Terry A."/>
            <person name="Yu J.-K."/>
            <person name="Benito-Gutierrez E.L."/>
            <person name="Dubchak I."/>
            <person name="Garcia-Fernandez J."/>
            <person name="Gibson-Brown J.J."/>
            <person name="Grigoriev I.V."/>
            <person name="Horton A.C."/>
            <person name="de Jong P.J."/>
            <person name="Jurka J."/>
            <person name="Kapitonov V.V."/>
            <person name="Kohara Y."/>
            <person name="Kuroki Y."/>
            <person name="Lindquist E."/>
            <person name="Lucas S."/>
            <person name="Osoegawa K."/>
            <person name="Pennacchio L.A."/>
            <person name="Salamov A.A."/>
            <person name="Satou Y."/>
            <person name="Sauka-Spengler T."/>
            <person name="Schmutz J."/>
            <person name="Shin-I T."/>
            <person name="Toyoda A."/>
            <person name="Bronner-Fraser M."/>
            <person name="Fujiyama A."/>
            <person name="Holland L.Z."/>
            <person name="Holland P.W.H."/>
            <person name="Satoh N."/>
            <person name="Rokhsar D.S."/>
        </authorList>
    </citation>
    <scope>NUCLEOTIDE SEQUENCE [LARGE SCALE GENOMIC DNA]</scope>
    <source>
        <strain evidence="1">S238N-H82</strain>
        <tissue evidence="1">Testes</tissue>
    </source>
</reference>
<accession>C3Y7D9</accession>
<dbReference type="AlphaFoldDB" id="C3Y7D9"/>
<sequence length="175" mass="19681">MADKGEEAIPIQFDIVQPPTMIWNPLYRGYLTEKVGRNGRPTGQLGLTYPLTPGNKNKVLVTLYTYLTSVPTDGTYVVMEFTVSGKFFYARRSRKQSDKVFLREGGFDPENPEDIKTTADPRVFLMKPSGGPTGDVMFAWHGLASRVITVDPQRSAELMPEVTWRQRKSAESTTE</sequence>
<protein>
    <submittedName>
        <fullName evidence="1">Uncharacterized protein</fullName>
    </submittedName>
</protein>
<evidence type="ECO:0000313" key="1">
    <source>
        <dbReference type="EMBL" id="EEN63767.1"/>
    </source>
</evidence>
<name>C3Y7D9_BRAFL</name>